<keyword evidence="2" id="KW-1185">Reference proteome</keyword>
<dbReference type="Proteomes" id="UP000494165">
    <property type="component" value="Unassembled WGS sequence"/>
</dbReference>
<reference evidence="1 2" key="1">
    <citation type="submission" date="2020-04" db="EMBL/GenBank/DDBJ databases">
        <authorList>
            <person name="Alioto T."/>
            <person name="Alioto T."/>
            <person name="Gomez Garrido J."/>
        </authorList>
    </citation>
    <scope>NUCLEOTIDE SEQUENCE [LARGE SCALE GENOMIC DNA]</scope>
</reference>
<organism evidence="1 2">
    <name type="scientific">Cloeon dipterum</name>
    <dbReference type="NCBI Taxonomy" id="197152"/>
    <lineage>
        <taxon>Eukaryota</taxon>
        <taxon>Metazoa</taxon>
        <taxon>Ecdysozoa</taxon>
        <taxon>Arthropoda</taxon>
        <taxon>Hexapoda</taxon>
        <taxon>Insecta</taxon>
        <taxon>Pterygota</taxon>
        <taxon>Palaeoptera</taxon>
        <taxon>Ephemeroptera</taxon>
        <taxon>Pisciforma</taxon>
        <taxon>Baetidae</taxon>
        <taxon>Cloeon</taxon>
    </lineage>
</organism>
<name>A0A8S1D0F9_9INSE</name>
<comment type="caution">
    <text evidence="1">The sequence shown here is derived from an EMBL/GenBank/DDBJ whole genome shotgun (WGS) entry which is preliminary data.</text>
</comment>
<evidence type="ECO:0000313" key="1">
    <source>
        <dbReference type="EMBL" id="CAB3373849.1"/>
    </source>
</evidence>
<proteinExistence type="predicted"/>
<gene>
    <name evidence="1" type="ORF">CLODIP_2_CD11699</name>
</gene>
<sequence>MVRAQGDGACMDQMGIKTDQQEKLKTLKKYYCISQCMGGFGGEVDFCKSDGICLEQPTAPSGYSAAMNMPRT</sequence>
<protein>
    <submittedName>
        <fullName evidence="1">Uncharacterized protein</fullName>
    </submittedName>
</protein>
<accession>A0A8S1D0F9</accession>
<dbReference type="OrthoDB" id="10529985at2759"/>
<dbReference type="AlphaFoldDB" id="A0A8S1D0F9"/>
<evidence type="ECO:0000313" key="2">
    <source>
        <dbReference type="Proteomes" id="UP000494165"/>
    </source>
</evidence>
<dbReference type="EMBL" id="CADEPI010000090">
    <property type="protein sequence ID" value="CAB3373849.1"/>
    <property type="molecule type" value="Genomic_DNA"/>
</dbReference>